<comment type="similarity">
    <text evidence="1">Belongs to the UPF0751 family.</text>
</comment>
<gene>
    <name evidence="2" type="ORF">OSSY52_15700</name>
</gene>
<evidence type="ECO:0000313" key="2">
    <source>
        <dbReference type="EMBL" id="BBE31429.1"/>
    </source>
</evidence>
<dbReference type="KEGG" id="ocy:OSSY52_15700"/>
<dbReference type="Pfam" id="PF10087">
    <property type="entry name" value="DUF2325"/>
    <property type="match status" value="1"/>
</dbReference>
<dbReference type="InterPro" id="IPR016772">
    <property type="entry name" value="UCP020408"/>
</dbReference>
<keyword evidence="3" id="KW-1185">Reference proteome</keyword>
<dbReference type="Proteomes" id="UP000516361">
    <property type="component" value="Chromosome"/>
</dbReference>
<dbReference type="InParanoid" id="A0A7G1GBW2"/>
<evidence type="ECO:0008006" key="4">
    <source>
        <dbReference type="Google" id="ProtNLM"/>
    </source>
</evidence>
<name>A0A7G1GBW2_9BACT</name>
<accession>A0A7G1GBW2</accession>
<evidence type="ECO:0000256" key="1">
    <source>
        <dbReference type="ARBA" id="ARBA00007189"/>
    </source>
</evidence>
<evidence type="ECO:0000313" key="3">
    <source>
        <dbReference type="Proteomes" id="UP000516361"/>
    </source>
</evidence>
<dbReference type="EMBL" id="AP018712">
    <property type="protein sequence ID" value="BBE31429.1"/>
    <property type="molecule type" value="Genomic_DNA"/>
</dbReference>
<dbReference type="AlphaFoldDB" id="A0A7G1GBW2"/>
<dbReference type="RefSeq" id="WP_190613956.1">
    <property type="nucleotide sequence ID" value="NZ_AP018712.1"/>
</dbReference>
<protein>
    <recommendedName>
        <fullName evidence="4">DUF2325 domain-containing protein</fullName>
    </recommendedName>
</protein>
<sequence>MCVAIIGGIKGIENKYKTLLKKHGIKKYKIFNTMVPDFQKKIKNVDALILFTNTVSHKLSTVSSKICKKNNICIKRTHSSSLNKLDEKIKEIKLKLNNKHK</sequence>
<organism evidence="2 3">
    <name type="scientific">Tepiditoga spiralis</name>
    <dbReference type="NCBI Taxonomy" id="2108365"/>
    <lineage>
        <taxon>Bacteria</taxon>
        <taxon>Thermotogati</taxon>
        <taxon>Thermotogota</taxon>
        <taxon>Thermotogae</taxon>
        <taxon>Petrotogales</taxon>
        <taxon>Petrotogaceae</taxon>
        <taxon>Tepiditoga</taxon>
    </lineage>
</organism>
<reference evidence="2 3" key="1">
    <citation type="submission" date="2018-06" db="EMBL/GenBank/DDBJ databases">
        <title>Genome sequencing of Oceanotoga sp. sy52.</title>
        <authorList>
            <person name="Mori K."/>
        </authorList>
    </citation>
    <scope>NUCLEOTIDE SEQUENCE [LARGE SCALE GENOMIC DNA]</scope>
    <source>
        <strain evidence="3">sy52</strain>
    </source>
</reference>
<proteinExistence type="inferred from homology"/>